<dbReference type="Gene3D" id="2.60.40.1120">
    <property type="entry name" value="Carboxypeptidase-like, regulatory domain"/>
    <property type="match status" value="1"/>
</dbReference>
<gene>
    <name evidence="11" type="ORF">JCM15093_780</name>
</gene>
<evidence type="ECO:0000256" key="9">
    <source>
        <dbReference type="SAM" id="SignalP"/>
    </source>
</evidence>
<dbReference type="GO" id="GO:0044718">
    <property type="term" value="P:siderophore transmembrane transport"/>
    <property type="evidence" value="ECO:0007669"/>
    <property type="project" value="TreeGrafter"/>
</dbReference>
<keyword evidence="11" id="KW-0675">Receptor</keyword>
<dbReference type="InterPro" id="IPR036942">
    <property type="entry name" value="Beta-barrel_TonB_sf"/>
</dbReference>
<dbReference type="InterPro" id="IPR008969">
    <property type="entry name" value="CarboxyPept-like_regulatory"/>
</dbReference>
<dbReference type="InterPro" id="IPR023997">
    <property type="entry name" value="TonB-dep_OMP_SusC/RagA_CS"/>
</dbReference>
<organism evidence="11 12">
    <name type="scientific">Bacteroides graminisolvens DSM 19988 = JCM 15093</name>
    <dbReference type="NCBI Taxonomy" id="1121097"/>
    <lineage>
        <taxon>Bacteria</taxon>
        <taxon>Pseudomonadati</taxon>
        <taxon>Bacteroidota</taxon>
        <taxon>Bacteroidia</taxon>
        <taxon>Bacteroidales</taxon>
        <taxon>Bacteroidaceae</taxon>
        <taxon>Bacteroides</taxon>
    </lineage>
</organism>
<dbReference type="STRING" id="1121097.GCA_000428125_01379"/>
<keyword evidence="3 8" id="KW-1134">Transmembrane beta strand</keyword>
<dbReference type="Gene3D" id="2.170.130.10">
    <property type="entry name" value="TonB-dependent receptor, plug domain"/>
    <property type="match status" value="1"/>
</dbReference>
<protein>
    <submittedName>
        <fullName evidence="11">TonB-dependent receptor</fullName>
    </submittedName>
</protein>
<evidence type="ECO:0000256" key="7">
    <source>
        <dbReference type="ARBA" id="ARBA00023237"/>
    </source>
</evidence>
<evidence type="ECO:0000313" key="12">
    <source>
        <dbReference type="Proteomes" id="UP000027601"/>
    </source>
</evidence>
<dbReference type="PROSITE" id="PS52016">
    <property type="entry name" value="TONB_DEPENDENT_REC_3"/>
    <property type="match status" value="1"/>
</dbReference>
<keyword evidence="5 9" id="KW-0732">Signal</keyword>
<evidence type="ECO:0000256" key="2">
    <source>
        <dbReference type="ARBA" id="ARBA00022448"/>
    </source>
</evidence>
<feature type="chain" id="PRO_5001659759" evidence="9">
    <location>
        <begin position="18"/>
        <end position="1102"/>
    </location>
</feature>
<evidence type="ECO:0000256" key="5">
    <source>
        <dbReference type="ARBA" id="ARBA00022729"/>
    </source>
</evidence>
<feature type="domain" description="TonB-dependent receptor plug" evidence="10">
    <location>
        <begin position="110"/>
        <end position="233"/>
    </location>
</feature>
<dbReference type="eggNOG" id="COG4771">
    <property type="taxonomic scope" value="Bacteria"/>
</dbReference>
<dbReference type="SUPFAM" id="SSF56935">
    <property type="entry name" value="Porins"/>
    <property type="match status" value="1"/>
</dbReference>
<sequence length="1102" mass="122346">MWLGVLLMFVMTLSAYAQKTQTYKGVVLDETEQPVIGAAVKVVGTTIGVITDFDGKFSLQVPEGKVVEVTFVGYAPQKISDLKKTTIILKEDAQLLDEVVVVGYGTQKKAHLTGAIATVPMDDIQDLSGGGLASSLSGMVNGLSVSGGQSRPGENARIYIRDTSSLSEIGSDSQEPLYVIDGYIYPNDVKIGNSTQNLGATAFNNLDPSVIESISVLKDAAAAVYGARAANGVILVTTKKGQLGAPQISYSGTFGIADEVSRPKMLSAYNYGRLYNAITDADPKKAIPISRKDDLYQADELEAMKGLNYDLLDKYWKTAFTMKHGVNISGATEKANYFADISYFTQDGNLGKLDYNRWNYRAGVDVKVSKWLKANLTVAGDYGKKNTPNVKVGGTSDEKDYNLLLTRPYYIPEEVNGKPIVAYGISNAEANDNQNYSYSVLQNSGDYSRNMTSNMNVNGSVEYDFGWNEILKGLKLKFSYSKSINSDKNNQYGSDYTIYTLVNRSGSGSHLYTPVAGQNYDNIISESNFRSTTISNGSPSYLWRDMNRTDNYQVNFTASYSRNFGAHHVGGLFSIEKSEAESEFLRGSVSDPYEFTTGQSNSAEANTMTTVFTRSESGTMSYIGRLNYAYADRYLLEVLLRSDSSTKFAPENYWGLFPSASLGWIISQEKWMERFKWVDYLKVRASFGLTGRDNTYAWQWMQVYAQDANKGPMFGTNISDGTKNRITINKNNSAVNRDVHWDKSYKANFGVDLTTLNNRLALNLDAYYVQNREMLMNISQSIPGIVGTQSAATNLGEMDNYGVELSATWRDKIGKDFKYKIGINTGYTDNKVLVMDWDTQNVYRKITKNHRSDIGTWGMQCIGMFRSFQDIEEYFAKYNITSYMGRTKDNVLPGMLIYKDVRGAQQSDGSYAGPDGIVDSENDQVHLSNRSNPYGFTTNLSAEWKGLSITAQINASWGGYSMIPTAALKPGTGIEYTNMPSFWNPDDMFVYNDIYDGSGNMVMAANRDAKLPNLNYSDVNSVASTFWRVSGTRVQLNRVTLAYAIPSKYTKIVGVQSCRFNVTGQNLLSLYNPYPDNFIDPMYSYGSYPTLRKITIGVNLTF</sequence>
<comment type="similarity">
    <text evidence="8">Belongs to the TonB-dependent receptor family.</text>
</comment>
<dbReference type="Gene3D" id="2.40.170.20">
    <property type="entry name" value="TonB-dependent receptor, beta-barrel domain"/>
    <property type="match status" value="1"/>
</dbReference>
<dbReference type="Pfam" id="PF07715">
    <property type="entry name" value="Plug"/>
    <property type="match status" value="1"/>
</dbReference>
<dbReference type="InterPro" id="IPR012910">
    <property type="entry name" value="Plug_dom"/>
</dbReference>
<keyword evidence="2 8" id="KW-0813">Transport</keyword>
<dbReference type="EMBL" id="BAJS01000002">
    <property type="protein sequence ID" value="GAK35670.1"/>
    <property type="molecule type" value="Genomic_DNA"/>
</dbReference>
<dbReference type="Proteomes" id="UP000027601">
    <property type="component" value="Unassembled WGS sequence"/>
</dbReference>
<dbReference type="NCBIfam" id="TIGR04057">
    <property type="entry name" value="SusC_RagA_signa"/>
    <property type="match status" value="1"/>
</dbReference>
<evidence type="ECO:0000256" key="1">
    <source>
        <dbReference type="ARBA" id="ARBA00004571"/>
    </source>
</evidence>
<keyword evidence="4 8" id="KW-0812">Transmembrane</keyword>
<comment type="caution">
    <text evidence="11">The sequence shown here is derived from an EMBL/GenBank/DDBJ whole genome shotgun (WGS) entry which is preliminary data.</text>
</comment>
<evidence type="ECO:0000259" key="10">
    <source>
        <dbReference type="Pfam" id="PF07715"/>
    </source>
</evidence>
<keyword evidence="6 8" id="KW-0472">Membrane</keyword>
<dbReference type="InterPro" id="IPR039426">
    <property type="entry name" value="TonB-dep_rcpt-like"/>
</dbReference>
<dbReference type="GO" id="GO:0015344">
    <property type="term" value="F:siderophore uptake transmembrane transporter activity"/>
    <property type="evidence" value="ECO:0007669"/>
    <property type="project" value="TreeGrafter"/>
</dbReference>
<dbReference type="InterPro" id="IPR023996">
    <property type="entry name" value="TonB-dep_OMP_SusC/RagA"/>
</dbReference>
<comment type="subcellular location">
    <subcellularLocation>
        <location evidence="1 8">Cell outer membrane</location>
        <topology evidence="1 8">Multi-pass membrane protein</topology>
    </subcellularLocation>
</comment>
<dbReference type="Pfam" id="PF13715">
    <property type="entry name" value="CarbopepD_reg_2"/>
    <property type="match status" value="1"/>
</dbReference>
<reference evidence="11 12" key="1">
    <citation type="journal article" date="2015" name="Microbes Environ.">
        <title>Distribution and evolution of nitrogen fixation genes in the phylum bacteroidetes.</title>
        <authorList>
            <person name="Inoue J."/>
            <person name="Oshima K."/>
            <person name="Suda W."/>
            <person name="Sakamoto M."/>
            <person name="Iino T."/>
            <person name="Noda S."/>
            <person name="Hongoh Y."/>
            <person name="Hattori M."/>
            <person name="Ohkuma M."/>
        </authorList>
    </citation>
    <scope>NUCLEOTIDE SEQUENCE [LARGE SCALE GENOMIC DNA]</scope>
    <source>
        <strain evidence="11 12">JCM 15093</strain>
    </source>
</reference>
<name>A0A069CZX0_9BACE</name>
<dbReference type="AlphaFoldDB" id="A0A069CZX0"/>
<accession>A0A069CZX0</accession>
<evidence type="ECO:0000256" key="8">
    <source>
        <dbReference type="PROSITE-ProRule" id="PRU01360"/>
    </source>
</evidence>
<feature type="signal peptide" evidence="9">
    <location>
        <begin position="1"/>
        <end position="17"/>
    </location>
</feature>
<proteinExistence type="inferred from homology"/>
<dbReference type="InterPro" id="IPR037066">
    <property type="entry name" value="Plug_dom_sf"/>
</dbReference>
<dbReference type="SUPFAM" id="SSF49464">
    <property type="entry name" value="Carboxypeptidase regulatory domain-like"/>
    <property type="match status" value="1"/>
</dbReference>
<dbReference type="PANTHER" id="PTHR30069">
    <property type="entry name" value="TONB-DEPENDENT OUTER MEMBRANE RECEPTOR"/>
    <property type="match status" value="1"/>
</dbReference>
<dbReference type="PANTHER" id="PTHR30069:SF29">
    <property type="entry name" value="HEMOGLOBIN AND HEMOGLOBIN-HAPTOGLOBIN-BINDING PROTEIN 1-RELATED"/>
    <property type="match status" value="1"/>
</dbReference>
<keyword evidence="12" id="KW-1185">Reference proteome</keyword>
<dbReference type="GO" id="GO:0009279">
    <property type="term" value="C:cell outer membrane"/>
    <property type="evidence" value="ECO:0007669"/>
    <property type="project" value="UniProtKB-SubCell"/>
</dbReference>
<evidence type="ECO:0000256" key="4">
    <source>
        <dbReference type="ARBA" id="ARBA00022692"/>
    </source>
</evidence>
<dbReference type="NCBIfam" id="TIGR04056">
    <property type="entry name" value="OMP_RagA_SusC"/>
    <property type="match status" value="1"/>
</dbReference>
<evidence type="ECO:0000256" key="6">
    <source>
        <dbReference type="ARBA" id="ARBA00023136"/>
    </source>
</evidence>
<keyword evidence="7 8" id="KW-0998">Cell outer membrane</keyword>
<evidence type="ECO:0000313" key="11">
    <source>
        <dbReference type="EMBL" id="GAK35670.1"/>
    </source>
</evidence>
<evidence type="ECO:0000256" key="3">
    <source>
        <dbReference type="ARBA" id="ARBA00022452"/>
    </source>
</evidence>